<organism evidence="1 2">
    <name type="scientific">Amanita muscaria (strain Koide BX008)</name>
    <dbReference type="NCBI Taxonomy" id="946122"/>
    <lineage>
        <taxon>Eukaryota</taxon>
        <taxon>Fungi</taxon>
        <taxon>Dikarya</taxon>
        <taxon>Basidiomycota</taxon>
        <taxon>Agaricomycotina</taxon>
        <taxon>Agaricomycetes</taxon>
        <taxon>Agaricomycetidae</taxon>
        <taxon>Agaricales</taxon>
        <taxon>Pluteineae</taxon>
        <taxon>Amanitaceae</taxon>
        <taxon>Amanita</taxon>
    </lineage>
</organism>
<dbReference type="AlphaFoldDB" id="A0A0C2T1T1"/>
<dbReference type="HOGENOM" id="CLU_3086762_0_0_1"/>
<evidence type="ECO:0000313" key="2">
    <source>
        <dbReference type="Proteomes" id="UP000054549"/>
    </source>
</evidence>
<proteinExistence type="predicted"/>
<protein>
    <submittedName>
        <fullName evidence="1">Uncharacterized protein</fullName>
    </submittedName>
</protein>
<keyword evidence="2" id="KW-1185">Reference proteome</keyword>
<dbReference type="EMBL" id="KN818299">
    <property type="protein sequence ID" value="KIL60419.1"/>
    <property type="molecule type" value="Genomic_DNA"/>
</dbReference>
<sequence length="52" mass="6168">MSFCHRNDICAYVIVYTTTAPTLQRFERKVKMTLLCNYACPSERWQAHLFPL</sequence>
<dbReference type="Proteomes" id="UP000054549">
    <property type="component" value="Unassembled WGS sequence"/>
</dbReference>
<accession>A0A0C2T1T1</accession>
<dbReference type="InParanoid" id="A0A0C2T1T1"/>
<name>A0A0C2T1T1_AMAMK</name>
<reference evidence="1 2" key="1">
    <citation type="submission" date="2014-04" db="EMBL/GenBank/DDBJ databases">
        <title>Evolutionary Origins and Diversification of the Mycorrhizal Mutualists.</title>
        <authorList>
            <consortium name="DOE Joint Genome Institute"/>
            <consortium name="Mycorrhizal Genomics Consortium"/>
            <person name="Kohler A."/>
            <person name="Kuo A."/>
            <person name="Nagy L.G."/>
            <person name="Floudas D."/>
            <person name="Copeland A."/>
            <person name="Barry K.W."/>
            <person name="Cichocki N."/>
            <person name="Veneault-Fourrey C."/>
            <person name="LaButti K."/>
            <person name="Lindquist E.A."/>
            <person name="Lipzen A."/>
            <person name="Lundell T."/>
            <person name="Morin E."/>
            <person name="Murat C."/>
            <person name="Riley R."/>
            <person name="Ohm R."/>
            <person name="Sun H."/>
            <person name="Tunlid A."/>
            <person name="Henrissat B."/>
            <person name="Grigoriev I.V."/>
            <person name="Hibbett D.S."/>
            <person name="Martin F."/>
        </authorList>
    </citation>
    <scope>NUCLEOTIDE SEQUENCE [LARGE SCALE GENOMIC DNA]</scope>
    <source>
        <strain evidence="1 2">Koide BX008</strain>
    </source>
</reference>
<evidence type="ECO:0000313" key="1">
    <source>
        <dbReference type="EMBL" id="KIL60419.1"/>
    </source>
</evidence>
<gene>
    <name evidence="1" type="ORF">M378DRAFT_168160</name>
</gene>